<organism evidence="5 6">
    <name type="scientific">Companilactobacillus futsaii JCM 17355</name>
    <dbReference type="NCBI Taxonomy" id="1423818"/>
    <lineage>
        <taxon>Bacteria</taxon>
        <taxon>Bacillati</taxon>
        <taxon>Bacillota</taxon>
        <taxon>Bacilli</taxon>
        <taxon>Lactobacillales</taxon>
        <taxon>Lactobacillaceae</taxon>
        <taxon>Companilactobacillus</taxon>
    </lineage>
</organism>
<evidence type="ECO:0000256" key="3">
    <source>
        <dbReference type="ARBA" id="ARBA00022840"/>
    </source>
</evidence>
<comment type="caution">
    <text evidence="5">The sequence shown here is derived from an EMBL/GenBank/DDBJ whole genome shotgun (WGS) entry which is preliminary data.</text>
</comment>
<dbReference type="EMBL" id="AZDO01000110">
    <property type="protein sequence ID" value="KRK92251.1"/>
    <property type="molecule type" value="Genomic_DNA"/>
</dbReference>
<evidence type="ECO:0000313" key="6">
    <source>
        <dbReference type="Proteomes" id="UP000051379"/>
    </source>
</evidence>
<evidence type="ECO:0000313" key="5">
    <source>
        <dbReference type="EMBL" id="KRK92251.1"/>
    </source>
</evidence>
<reference evidence="5 6" key="1">
    <citation type="journal article" date="2015" name="Genome Announc.">
        <title>Expanding the biotechnology potential of lactobacilli through comparative genomics of 213 strains and associated genera.</title>
        <authorList>
            <person name="Sun Z."/>
            <person name="Harris H.M."/>
            <person name="McCann A."/>
            <person name="Guo C."/>
            <person name="Argimon S."/>
            <person name="Zhang W."/>
            <person name="Yang X."/>
            <person name="Jeffery I.B."/>
            <person name="Cooney J.C."/>
            <person name="Kagawa T.F."/>
            <person name="Liu W."/>
            <person name="Song Y."/>
            <person name="Salvetti E."/>
            <person name="Wrobel A."/>
            <person name="Rasinkangas P."/>
            <person name="Parkhill J."/>
            <person name="Rea M.C."/>
            <person name="O'Sullivan O."/>
            <person name="Ritari J."/>
            <person name="Douillard F.P."/>
            <person name="Paul Ross R."/>
            <person name="Yang R."/>
            <person name="Briner A.E."/>
            <person name="Felis G.E."/>
            <person name="de Vos W.M."/>
            <person name="Barrangou R."/>
            <person name="Klaenhammer T.R."/>
            <person name="Caufield P.W."/>
            <person name="Cui Y."/>
            <person name="Zhang H."/>
            <person name="O'Toole P.W."/>
        </authorList>
    </citation>
    <scope>NUCLEOTIDE SEQUENCE [LARGE SCALE GENOMIC DNA]</scope>
    <source>
        <strain evidence="5 6">JCM 17355</strain>
    </source>
</reference>
<keyword evidence="3" id="KW-0067">ATP-binding</keyword>
<dbReference type="Gene3D" id="3.90.320.10">
    <property type="match status" value="1"/>
</dbReference>
<feature type="domain" description="Putative exodeoxyribonuclease 8 PDDEXK-like" evidence="4">
    <location>
        <begin position="1"/>
        <end position="46"/>
    </location>
</feature>
<keyword evidence="6" id="KW-1185">Reference proteome</keyword>
<protein>
    <recommendedName>
        <fullName evidence="4">Putative exodeoxyribonuclease 8 PDDEXK-like domain-containing protein</fullName>
    </recommendedName>
</protein>
<keyword evidence="2" id="KW-0347">Helicase</keyword>
<gene>
    <name evidence="5" type="ORF">FC88_GL000891</name>
</gene>
<evidence type="ECO:0000256" key="1">
    <source>
        <dbReference type="ARBA" id="ARBA00022741"/>
    </source>
</evidence>
<sequence>MVISIPDYRLEEAAMQIDKFQNHIEDVKAGRAEPVRCGKCDYCKSTAKLGKIVSMDDLIE</sequence>
<keyword evidence="2" id="KW-0378">Hydrolase</keyword>
<name>A0ABR5P567_9LACO</name>
<dbReference type="InterPro" id="IPR011604">
    <property type="entry name" value="PDDEXK-like_dom_sf"/>
</dbReference>
<dbReference type="InterPro" id="IPR024432">
    <property type="entry name" value="Put_RecE_PDDEXK-like_dom"/>
</dbReference>
<keyword evidence="1" id="KW-0547">Nucleotide-binding</keyword>
<accession>A0ABR5P567</accession>
<evidence type="ECO:0000256" key="2">
    <source>
        <dbReference type="ARBA" id="ARBA00022806"/>
    </source>
</evidence>
<dbReference type="Proteomes" id="UP000051379">
    <property type="component" value="Unassembled WGS sequence"/>
</dbReference>
<dbReference type="Pfam" id="PF12684">
    <property type="entry name" value="DUF3799"/>
    <property type="match status" value="1"/>
</dbReference>
<evidence type="ECO:0000259" key="4">
    <source>
        <dbReference type="Pfam" id="PF12684"/>
    </source>
</evidence>
<proteinExistence type="predicted"/>